<sequence length="144" mass="17141">MTAKEYLMQLHILDTKIAQKIEEYEQLQSVVKGKGISYEGDRVQTSSDNIQEKCIVEYTDIEKNINSLIVQYIKRKDKIINEIHQLQDPRFIRILYDHYVPDKNHHTKCLEEIAVDMKYSYDRVRHMHGHALLAFQKIIKHDTQ</sequence>
<reference evidence="1 2" key="1">
    <citation type="submission" date="2019-08" db="EMBL/GenBank/DDBJ databases">
        <title>In-depth cultivation of the pig gut microbiome towards novel bacterial diversity and tailored functional studies.</title>
        <authorList>
            <person name="Wylensek D."/>
            <person name="Hitch T.C.A."/>
            <person name="Clavel T."/>
        </authorList>
    </citation>
    <scope>NUCLEOTIDE SEQUENCE [LARGE SCALE GENOMIC DNA]</scope>
    <source>
        <strain evidence="1 2">Oil+RF-744-WCA-WT-13</strain>
    </source>
</reference>
<dbReference type="AlphaFoldDB" id="A0A7X2P9S9"/>
<dbReference type="RefSeq" id="WP_154458766.1">
    <property type="nucleotide sequence ID" value="NZ_VUMV01000009.1"/>
</dbReference>
<accession>A0A7X2P9S9</accession>
<evidence type="ECO:0000313" key="2">
    <source>
        <dbReference type="Proteomes" id="UP000466864"/>
    </source>
</evidence>
<keyword evidence="2" id="KW-1185">Reference proteome</keyword>
<proteinExistence type="predicted"/>
<gene>
    <name evidence="1" type="ORF">FYJ60_11150</name>
</gene>
<protein>
    <recommendedName>
        <fullName evidence="3">DUF1492 domain-containing protein</fullName>
    </recommendedName>
</protein>
<dbReference type="EMBL" id="VUMV01000009">
    <property type="protein sequence ID" value="MST82863.1"/>
    <property type="molecule type" value="Genomic_DNA"/>
</dbReference>
<dbReference type="Proteomes" id="UP000466864">
    <property type="component" value="Unassembled WGS sequence"/>
</dbReference>
<evidence type="ECO:0008006" key="3">
    <source>
        <dbReference type="Google" id="ProtNLM"/>
    </source>
</evidence>
<organism evidence="1 2">
    <name type="scientific">Bilifractor porci</name>
    <dbReference type="NCBI Taxonomy" id="2606636"/>
    <lineage>
        <taxon>Bacteria</taxon>
        <taxon>Bacillati</taxon>
        <taxon>Bacillota</taxon>
        <taxon>Clostridia</taxon>
        <taxon>Lachnospirales</taxon>
        <taxon>Lachnospiraceae</taxon>
        <taxon>Bilifractor</taxon>
    </lineage>
</organism>
<comment type="caution">
    <text evidence="1">The sequence shown here is derived from an EMBL/GenBank/DDBJ whole genome shotgun (WGS) entry which is preliminary data.</text>
</comment>
<name>A0A7X2P9S9_9FIRM</name>
<evidence type="ECO:0000313" key="1">
    <source>
        <dbReference type="EMBL" id="MST82863.1"/>
    </source>
</evidence>